<keyword evidence="2" id="KW-1185">Reference proteome</keyword>
<sequence length="115" mass="12411">MKPFLNPSGTNNNWWLFSAHFVNSINDYGVSDTTAIQGYLLNPGDPLSSSMGINGVHFKPPIVTNDVYAERLGQLMNTYWACANLSDENVVRVNSSSADVVRSGSIEVINATSAG</sequence>
<comment type="caution">
    <text evidence="1">The sequence shown here is derived from an EMBL/GenBank/DDBJ whole genome shotgun (WGS) entry which is preliminary data.</text>
</comment>
<dbReference type="AlphaFoldDB" id="A0A8H6EMT7"/>
<proteinExistence type="predicted"/>
<dbReference type="OrthoDB" id="3692311at2759"/>
<evidence type="ECO:0000313" key="2">
    <source>
        <dbReference type="Proteomes" id="UP000531561"/>
    </source>
</evidence>
<dbReference type="Proteomes" id="UP000531561">
    <property type="component" value="Unassembled WGS sequence"/>
</dbReference>
<evidence type="ECO:0000313" key="1">
    <source>
        <dbReference type="EMBL" id="KAF5877635.1"/>
    </source>
</evidence>
<gene>
    <name evidence="1" type="ORF">Bfra_002002</name>
</gene>
<name>A0A8H6EMT7_9HELO</name>
<dbReference type="GeneID" id="59256119"/>
<organism evidence="1 2">
    <name type="scientific">Botrytis fragariae</name>
    <dbReference type="NCBI Taxonomy" id="1964551"/>
    <lineage>
        <taxon>Eukaryota</taxon>
        <taxon>Fungi</taxon>
        <taxon>Dikarya</taxon>
        <taxon>Ascomycota</taxon>
        <taxon>Pezizomycotina</taxon>
        <taxon>Leotiomycetes</taxon>
        <taxon>Helotiales</taxon>
        <taxon>Sclerotiniaceae</taxon>
        <taxon>Botrytis</taxon>
    </lineage>
</organism>
<accession>A0A8H6EMT7</accession>
<reference evidence="1 2" key="1">
    <citation type="journal article" date="2020" name="Phytopathology">
        <title>A high-quality genome resource of Botrytis fragariae, a new and rapidly spreading fungal pathogen causing strawberry gray mold in the U.S.A.</title>
        <authorList>
            <person name="Wu Y."/>
            <person name="Saski C.A."/>
            <person name="Schnabel G."/>
            <person name="Xiao S."/>
            <person name="Hu M."/>
        </authorList>
    </citation>
    <scope>NUCLEOTIDE SEQUENCE [LARGE SCALE GENOMIC DNA]</scope>
    <source>
        <strain evidence="1 2">BVB16</strain>
    </source>
</reference>
<dbReference type="RefSeq" id="XP_037196581.1">
    <property type="nucleotide sequence ID" value="XM_037332427.1"/>
</dbReference>
<protein>
    <submittedName>
        <fullName evidence="1">Uncharacterized protein</fullName>
    </submittedName>
</protein>
<dbReference type="EMBL" id="JABFCT010000003">
    <property type="protein sequence ID" value="KAF5877635.1"/>
    <property type="molecule type" value="Genomic_DNA"/>
</dbReference>